<sequence>MVRVRYVRAGIYSPGIICNTSSLGKDLEPHTANVESFSLHPAFREPSSDHLHRKLDCPKPILPIHTTSAATSCFDADDIVNDLHGLSSPSTLSLACNTCTHAVYAADTLYCDDQLVSPLSSIISSLTPLSTPSSLSLQSTIDHDVPLKLRNYSQRSSHYLGRSIQHDTPTTGYVLEPTLERSQLNDGDNLEGLFSDVFASW</sequence>
<evidence type="ECO:0000313" key="1">
    <source>
        <dbReference type="EMBL" id="RKP05528.1"/>
    </source>
</evidence>
<name>A0A4P9XIK2_9FUNG</name>
<accession>A0A4P9XIK2</accession>
<evidence type="ECO:0000313" key="2">
    <source>
        <dbReference type="Proteomes" id="UP000271241"/>
    </source>
</evidence>
<dbReference type="AlphaFoldDB" id="A0A4P9XIK2"/>
<proteinExistence type="predicted"/>
<protein>
    <submittedName>
        <fullName evidence="1">Uncharacterized protein</fullName>
    </submittedName>
</protein>
<dbReference type="EMBL" id="KZ993103">
    <property type="protein sequence ID" value="RKP05528.1"/>
    <property type="molecule type" value="Genomic_DNA"/>
</dbReference>
<gene>
    <name evidence="1" type="ORF">THASP1DRAFT_32633</name>
</gene>
<keyword evidence="2" id="KW-1185">Reference proteome</keyword>
<dbReference type="Proteomes" id="UP000271241">
    <property type="component" value="Unassembled WGS sequence"/>
</dbReference>
<organism evidence="1 2">
    <name type="scientific">Thamnocephalis sphaerospora</name>
    <dbReference type="NCBI Taxonomy" id="78915"/>
    <lineage>
        <taxon>Eukaryota</taxon>
        <taxon>Fungi</taxon>
        <taxon>Fungi incertae sedis</taxon>
        <taxon>Zoopagomycota</taxon>
        <taxon>Zoopagomycotina</taxon>
        <taxon>Zoopagomycetes</taxon>
        <taxon>Zoopagales</taxon>
        <taxon>Sigmoideomycetaceae</taxon>
        <taxon>Thamnocephalis</taxon>
    </lineage>
</organism>
<reference evidence="2" key="1">
    <citation type="journal article" date="2018" name="Nat. Microbiol.">
        <title>Leveraging single-cell genomics to expand the fungal tree of life.</title>
        <authorList>
            <person name="Ahrendt S.R."/>
            <person name="Quandt C.A."/>
            <person name="Ciobanu D."/>
            <person name="Clum A."/>
            <person name="Salamov A."/>
            <person name="Andreopoulos B."/>
            <person name="Cheng J.F."/>
            <person name="Woyke T."/>
            <person name="Pelin A."/>
            <person name="Henrissat B."/>
            <person name="Reynolds N.K."/>
            <person name="Benny G.L."/>
            <person name="Smith M.E."/>
            <person name="James T.Y."/>
            <person name="Grigoriev I.V."/>
        </authorList>
    </citation>
    <scope>NUCLEOTIDE SEQUENCE [LARGE SCALE GENOMIC DNA]</scope>
    <source>
        <strain evidence="2">RSA 1356</strain>
    </source>
</reference>